<evidence type="ECO:0000256" key="1">
    <source>
        <dbReference type="ARBA" id="ARBA00022679"/>
    </source>
</evidence>
<proteinExistence type="predicted"/>
<evidence type="ECO:0000256" key="2">
    <source>
        <dbReference type="ARBA" id="ARBA00022741"/>
    </source>
</evidence>
<keyword evidence="4" id="KW-0067">ATP-binding</keyword>
<dbReference type="GO" id="GO:0005524">
    <property type="term" value="F:ATP binding"/>
    <property type="evidence" value="ECO:0007669"/>
    <property type="project" value="UniProtKB-KW"/>
</dbReference>
<evidence type="ECO:0000256" key="5">
    <source>
        <dbReference type="SAM" id="MobiDB-lite"/>
    </source>
</evidence>
<accession>A0AAD3XGS7</accession>
<dbReference type="GO" id="GO:0009229">
    <property type="term" value="P:thiamine diphosphate biosynthetic process"/>
    <property type="evidence" value="ECO:0007669"/>
    <property type="project" value="InterPro"/>
</dbReference>
<dbReference type="GO" id="GO:0016301">
    <property type="term" value="F:kinase activity"/>
    <property type="evidence" value="ECO:0007669"/>
    <property type="project" value="UniProtKB-KW"/>
</dbReference>
<keyword evidence="3" id="KW-0418">Kinase</keyword>
<dbReference type="GO" id="GO:0004788">
    <property type="term" value="F:thiamine diphosphokinase activity"/>
    <property type="evidence" value="ECO:0007669"/>
    <property type="project" value="InterPro"/>
</dbReference>
<organism evidence="6 7">
    <name type="scientific">Nepenthes gracilis</name>
    <name type="common">Slender pitcher plant</name>
    <dbReference type="NCBI Taxonomy" id="150966"/>
    <lineage>
        <taxon>Eukaryota</taxon>
        <taxon>Viridiplantae</taxon>
        <taxon>Streptophyta</taxon>
        <taxon>Embryophyta</taxon>
        <taxon>Tracheophyta</taxon>
        <taxon>Spermatophyta</taxon>
        <taxon>Magnoliopsida</taxon>
        <taxon>eudicotyledons</taxon>
        <taxon>Gunneridae</taxon>
        <taxon>Pentapetalae</taxon>
        <taxon>Caryophyllales</taxon>
        <taxon>Nepenthaceae</taxon>
        <taxon>Nepenthes</taxon>
    </lineage>
</organism>
<comment type="caution">
    <text evidence="6">The sequence shown here is derived from an EMBL/GenBank/DDBJ whole genome shotgun (WGS) entry which is preliminary data.</text>
</comment>
<dbReference type="Proteomes" id="UP001279734">
    <property type="component" value="Unassembled WGS sequence"/>
</dbReference>
<evidence type="ECO:0000256" key="4">
    <source>
        <dbReference type="ARBA" id="ARBA00022840"/>
    </source>
</evidence>
<feature type="region of interest" description="Disordered" evidence="5">
    <location>
        <begin position="122"/>
        <end position="163"/>
    </location>
</feature>
<dbReference type="Gene3D" id="3.40.50.10240">
    <property type="entry name" value="Thiamin pyrophosphokinase, catalytic domain"/>
    <property type="match status" value="1"/>
</dbReference>
<dbReference type="SUPFAM" id="SSF63999">
    <property type="entry name" value="Thiamin pyrophosphokinase, catalytic domain"/>
    <property type="match status" value="1"/>
</dbReference>
<evidence type="ECO:0000313" key="6">
    <source>
        <dbReference type="EMBL" id="GMH03943.1"/>
    </source>
</evidence>
<sequence length="163" mass="18607">MRCRYAFRPLKCIIDRLITEHSVVRDRRKVVVEVMHHSAEFLLPPISSEPEGYSLRYALVVLNQPIPRFTPLLWNHSQLRVFANGGANRVYDELPRLFPHEDALDIRGRKAKVTCVEWHHATARTPQDSKETQTKDLNIALEGPSSPGASRFCKTGKDPHGTE</sequence>
<dbReference type="AlphaFoldDB" id="A0AAD3XGS7"/>
<reference evidence="6" key="1">
    <citation type="submission" date="2023-05" db="EMBL/GenBank/DDBJ databases">
        <title>Nepenthes gracilis genome sequencing.</title>
        <authorList>
            <person name="Fukushima K."/>
        </authorList>
    </citation>
    <scope>NUCLEOTIDE SEQUENCE</scope>
    <source>
        <strain evidence="6">SING2019-196</strain>
    </source>
</reference>
<keyword evidence="2" id="KW-0547">Nucleotide-binding</keyword>
<gene>
    <name evidence="6" type="ORF">Nepgr_005782</name>
</gene>
<evidence type="ECO:0000313" key="7">
    <source>
        <dbReference type="Proteomes" id="UP001279734"/>
    </source>
</evidence>
<evidence type="ECO:0000256" key="3">
    <source>
        <dbReference type="ARBA" id="ARBA00022777"/>
    </source>
</evidence>
<dbReference type="EMBL" id="BSYO01000004">
    <property type="protein sequence ID" value="GMH03943.1"/>
    <property type="molecule type" value="Genomic_DNA"/>
</dbReference>
<keyword evidence="1" id="KW-0808">Transferase</keyword>
<name>A0AAD3XGS7_NEPGR</name>
<dbReference type="InterPro" id="IPR036759">
    <property type="entry name" value="TPK_catalytic_sf"/>
</dbReference>
<protein>
    <submittedName>
        <fullName evidence="6">Uncharacterized protein</fullName>
    </submittedName>
</protein>
<keyword evidence="7" id="KW-1185">Reference proteome</keyword>